<dbReference type="SUPFAM" id="SSF54768">
    <property type="entry name" value="dsRNA-binding domain-like"/>
    <property type="match status" value="3"/>
</dbReference>
<dbReference type="InterPro" id="IPR014720">
    <property type="entry name" value="dsRBD_dom"/>
</dbReference>
<dbReference type="Gene3D" id="3.30.160.20">
    <property type="match status" value="3"/>
</dbReference>
<feature type="domain" description="DRBM" evidence="7">
    <location>
        <begin position="8"/>
        <end position="76"/>
    </location>
</feature>
<dbReference type="Pfam" id="PF00035">
    <property type="entry name" value="dsrm"/>
    <property type="match status" value="2"/>
</dbReference>
<dbReference type="GO" id="GO:0005634">
    <property type="term" value="C:nucleus"/>
    <property type="evidence" value="ECO:0007669"/>
    <property type="project" value="TreeGrafter"/>
</dbReference>
<dbReference type="GO" id="GO:0070578">
    <property type="term" value="C:RISC-loading complex"/>
    <property type="evidence" value="ECO:0007669"/>
    <property type="project" value="TreeGrafter"/>
</dbReference>
<evidence type="ECO:0000313" key="8">
    <source>
        <dbReference type="EMBL" id="CEK90239.1"/>
    </source>
</evidence>
<organism evidence="8">
    <name type="scientific">Arion vulgaris</name>
    <dbReference type="NCBI Taxonomy" id="1028688"/>
    <lineage>
        <taxon>Eukaryota</taxon>
        <taxon>Metazoa</taxon>
        <taxon>Spiralia</taxon>
        <taxon>Lophotrochozoa</taxon>
        <taxon>Mollusca</taxon>
        <taxon>Gastropoda</taxon>
        <taxon>Heterobranchia</taxon>
        <taxon>Euthyneura</taxon>
        <taxon>Panpulmonata</taxon>
        <taxon>Eupulmonata</taxon>
        <taxon>Stylommatophora</taxon>
        <taxon>Helicina</taxon>
        <taxon>Arionoidea</taxon>
        <taxon>Arionidae</taxon>
        <taxon>Arion</taxon>
    </lineage>
</organism>
<dbReference type="GO" id="GO:0016442">
    <property type="term" value="C:RISC complex"/>
    <property type="evidence" value="ECO:0007669"/>
    <property type="project" value="TreeGrafter"/>
</dbReference>
<dbReference type="EMBL" id="HACG01043374">
    <property type="protein sequence ID" value="CEK90239.1"/>
    <property type="molecule type" value="Transcribed_RNA"/>
</dbReference>
<name>A0A0B7BA59_9EUPU</name>
<sequence length="353" mass="38664">MTVPPGKTPISYLQEYATKHSITPQYDLIANEGAVHEPTFIMRVTVGDNAVATGKGSSKKKAKHAAAQNALNTLMGVTVNGEEDVKEEPVTKPIKSSSPQTVLNQGSLLDKEVLDEHSSNKAHPATPTQVKDDDVGNPIGELQEFTQKKLLKPPIYEFVTEQGPPHAREFICNIKLGKFVDKGTGRSKKTAKRIAAGNMLAQLKALSQDKDAEKQLEDSDEDEEIPLGFDKSSYAGLKQSKGKAKTVSTQSALEIQRFYEKVMIAGGKQIRGQGQTLIPPTNYCQMLQEIAEVQRFEVQYFDIKDDNLMGMNQCLVQLSTVPVAVCQGTGPIMDEAHANAAHNALQYLRIMIK</sequence>
<keyword evidence="3" id="KW-0677">Repeat</keyword>
<dbReference type="FunFam" id="3.30.160.20:FF:000007">
    <property type="entry name" value="Double-stranded RNA-binding protein Staufen homolog 1"/>
    <property type="match status" value="1"/>
</dbReference>
<dbReference type="PROSITE" id="PS50137">
    <property type="entry name" value="DS_RBD"/>
    <property type="match status" value="3"/>
</dbReference>
<dbReference type="InterPro" id="IPR051247">
    <property type="entry name" value="RLC_Component"/>
</dbReference>
<dbReference type="SMART" id="SM00358">
    <property type="entry name" value="DSRM"/>
    <property type="match status" value="3"/>
</dbReference>
<dbReference type="GO" id="GO:0030422">
    <property type="term" value="P:siRNA processing"/>
    <property type="evidence" value="ECO:0007669"/>
    <property type="project" value="TreeGrafter"/>
</dbReference>
<dbReference type="PANTHER" id="PTHR46205:SF3">
    <property type="entry name" value="LOQUACIOUS, ISOFORM B"/>
    <property type="match status" value="1"/>
</dbReference>
<evidence type="ECO:0000256" key="2">
    <source>
        <dbReference type="ARBA" id="ARBA00022490"/>
    </source>
</evidence>
<dbReference type="FunFam" id="3.30.160.20:FF:000005">
    <property type="entry name" value="Putative double-stranded RNA-specific adenosine deaminase"/>
    <property type="match status" value="1"/>
</dbReference>
<dbReference type="GO" id="GO:0003725">
    <property type="term" value="F:double-stranded RNA binding"/>
    <property type="evidence" value="ECO:0007669"/>
    <property type="project" value="TreeGrafter"/>
</dbReference>
<evidence type="ECO:0000256" key="3">
    <source>
        <dbReference type="ARBA" id="ARBA00022737"/>
    </source>
</evidence>
<evidence type="ECO:0000256" key="1">
    <source>
        <dbReference type="ARBA" id="ARBA00004496"/>
    </source>
</evidence>
<feature type="region of interest" description="Disordered" evidence="6">
    <location>
        <begin position="84"/>
        <end position="103"/>
    </location>
</feature>
<evidence type="ECO:0000256" key="5">
    <source>
        <dbReference type="PROSITE-ProRule" id="PRU00266"/>
    </source>
</evidence>
<gene>
    <name evidence="8" type="primary">ORF175682</name>
</gene>
<evidence type="ECO:0000259" key="7">
    <source>
        <dbReference type="PROSITE" id="PS50137"/>
    </source>
</evidence>
<dbReference type="GO" id="GO:0005737">
    <property type="term" value="C:cytoplasm"/>
    <property type="evidence" value="ECO:0007669"/>
    <property type="project" value="UniProtKB-SubCell"/>
</dbReference>
<evidence type="ECO:0000256" key="6">
    <source>
        <dbReference type="SAM" id="MobiDB-lite"/>
    </source>
</evidence>
<dbReference type="InterPro" id="IPR032478">
    <property type="entry name" value="Staufen_C"/>
</dbReference>
<feature type="domain" description="DRBM" evidence="7">
    <location>
        <begin position="282"/>
        <end position="350"/>
    </location>
</feature>
<keyword evidence="2" id="KW-0963">Cytoplasm</keyword>
<comment type="subcellular location">
    <subcellularLocation>
        <location evidence="1">Cytoplasm</location>
    </subcellularLocation>
</comment>
<dbReference type="CDD" id="cd19864">
    <property type="entry name" value="DSRM_PRKRA-like_rpt3"/>
    <property type="match status" value="1"/>
</dbReference>
<feature type="compositionally biased region" description="Polar residues" evidence="6">
    <location>
        <begin position="94"/>
        <end position="103"/>
    </location>
</feature>
<dbReference type="CDD" id="cd19862">
    <property type="entry name" value="DSRM_PRKRA-like_rpt1"/>
    <property type="match status" value="1"/>
</dbReference>
<dbReference type="GO" id="GO:0070920">
    <property type="term" value="P:regulation of regulatory ncRNA processing"/>
    <property type="evidence" value="ECO:0007669"/>
    <property type="project" value="TreeGrafter"/>
</dbReference>
<reference evidence="8" key="1">
    <citation type="submission" date="2014-12" db="EMBL/GenBank/DDBJ databases">
        <title>Insight into the proteome of Arion vulgaris.</title>
        <authorList>
            <person name="Aradska J."/>
            <person name="Bulat T."/>
            <person name="Smidak R."/>
            <person name="Sarate P."/>
            <person name="Gangsoo J."/>
            <person name="Sialana F."/>
            <person name="Bilban M."/>
            <person name="Lubec G."/>
        </authorList>
    </citation>
    <scope>NUCLEOTIDE SEQUENCE</scope>
    <source>
        <tissue evidence="8">Skin</tissue>
    </source>
</reference>
<dbReference type="AlphaFoldDB" id="A0A0B7BA59"/>
<evidence type="ECO:0000256" key="4">
    <source>
        <dbReference type="ARBA" id="ARBA00022884"/>
    </source>
</evidence>
<dbReference type="PANTHER" id="PTHR46205">
    <property type="entry name" value="LOQUACIOUS, ISOFORM B"/>
    <property type="match status" value="1"/>
</dbReference>
<proteinExistence type="predicted"/>
<dbReference type="Pfam" id="PF16482">
    <property type="entry name" value="Staufen_C"/>
    <property type="match status" value="1"/>
</dbReference>
<protein>
    <recommendedName>
        <fullName evidence="7">DRBM domain-containing protein</fullName>
    </recommendedName>
</protein>
<keyword evidence="4 5" id="KW-0694">RNA-binding</keyword>
<feature type="domain" description="DRBM" evidence="7">
    <location>
        <begin position="137"/>
        <end position="205"/>
    </location>
</feature>
<accession>A0A0B7BA59</accession>
<dbReference type="GO" id="GO:0035197">
    <property type="term" value="F:siRNA binding"/>
    <property type="evidence" value="ECO:0007669"/>
    <property type="project" value="TreeGrafter"/>
</dbReference>
<feature type="region of interest" description="Disordered" evidence="6">
    <location>
        <begin position="115"/>
        <end position="138"/>
    </location>
</feature>